<dbReference type="InterPro" id="IPR036441">
    <property type="entry name" value="DHquinase_II_sf"/>
</dbReference>
<feature type="active site" description="Proton donor" evidence="7 8">
    <location>
        <position position="104"/>
    </location>
</feature>
<dbReference type="HAMAP" id="MF_00169">
    <property type="entry name" value="AroQ"/>
    <property type="match status" value="1"/>
</dbReference>
<feature type="binding site" evidence="7">
    <location>
        <position position="78"/>
    </location>
    <ligand>
        <name>substrate</name>
    </ligand>
</feature>
<dbReference type="GeneID" id="99725188"/>
<dbReference type="PANTHER" id="PTHR21272:SF3">
    <property type="entry name" value="CATABOLIC 3-DEHYDROQUINASE"/>
    <property type="match status" value="1"/>
</dbReference>
<dbReference type="AlphaFoldDB" id="A0A4Q7MHM7"/>
<evidence type="ECO:0000313" key="10">
    <source>
        <dbReference type="EMBL" id="RZS66738.1"/>
    </source>
</evidence>
<dbReference type="UniPathway" id="UPA00053">
    <property type="reaction ID" value="UER00086"/>
</dbReference>
<comment type="catalytic activity">
    <reaction evidence="1 7">
        <text>3-dehydroquinate = 3-dehydroshikimate + H2O</text>
        <dbReference type="Rhea" id="RHEA:21096"/>
        <dbReference type="ChEBI" id="CHEBI:15377"/>
        <dbReference type="ChEBI" id="CHEBI:16630"/>
        <dbReference type="ChEBI" id="CHEBI:32364"/>
        <dbReference type="EC" id="4.2.1.10"/>
    </reaction>
</comment>
<feature type="binding site" evidence="7">
    <location>
        <position position="91"/>
    </location>
    <ligand>
        <name>substrate</name>
    </ligand>
</feature>
<proteinExistence type="inferred from homology"/>
<dbReference type="Proteomes" id="UP000292039">
    <property type="component" value="Unassembled WGS sequence"/>
</dbReference>
<feature type="binding site" evidence="7">
    <location>
        <position position="117"/>
    </location>
    <ligand>
        <name>substrate</name>
    </ligand>
</feature>
<feature type="site" description="Transition state stabilizer" evidence="7 9">
    <location>
        <position position="22"/>
    </location>
</feature>
<dbReference type="CDD" id="cd00466">
    <property type="entry name" value="DHQase_II"/>
    <property type="match status" value="1"/>
</dbReference>
<dbReference type="Pfam" id="PF01220">
    <property type="entry name" value="DHquinase_II"/>
    <property type="match status" value="1"/>
</dbReference>
<dbReference type="GO" id="GO:0008652">
    <property type="term" value="P:amino acid biosynthetic process"/>
    <property type="evidence" value="ECO:0007669"/>
    <property type="project" value="UniProtKB-KW"/>
</dbReference>
<protein>
    <recommendedName>
        <fullName evidence="5 7">3-dehydroquinate dehydratase</fullName>
        <shortName evidence="7">3-dehydroquinase</shortName>
        <ecNumber evidence="5 7">4.2.1.10</ecNumber>
    </recommendedName>
    <alternativeName>
        <fullName evidence="7">Type II DHQase</fullName>
    </alternativeName>
</protein>
<dbReference type="EMBL" id="SGWZ01000005">
    <property type="protein sequence ID" value="RZS66738.1"/>
    <property type="molecule type" value="Genomic_DNA"/>
</dbReference>
<organism evidence="10 11">
    <name type="scientific">Kerstersia gyiorum</name>
    <dbReference type="NCBI Taxonomy" id="206506"/>
    <lineage>
        <taxon>Bacteria</taxon>
        <taxon>Pseudomonadati</taxon>
        <taxon>Pseudomonadota</taxon>
        <taxon>Betaproteobacteria</taxon>
        <taxon>Burkholderiales</taxon>
        <taxon>Alcaligenaceae</taxon>
        <taxon>Kerstersia</taxon>
    </lineage>
</organism>
<feature type="active site" description="Proton acceptor" evidence="7 8">
    <location>
        <position position="27"/>
    </location>
</feature>
<keyword evidence="7" id="KW-0028">Amino-acid biosynthesis</keyword>
<dbReference type="NCBIfam" id="NF003806">
    <property type="entry name" value="PRK05395.1-3"/>
    <property type="match status" value="1"/>
</dbReference>
<evidence type="ECO:0000256" key="1">
    <source>
        <dbReference type="ARBA" id="ARBA00001864"/>
    </source>
</evidence>
<evidence type="ECO:0000256" key="4">
    <source>
        <dbReference type="ARBA" id="ARBA00011193"/>
    </source>
</evidence>
<dbReference type="NCBIfam" id="NF003807">
    <property type="entry name" value="PRK05395.1-4"/>
    <property type="match status" value="1"/>
</dbReference>
<comment type="caution">
    <text evidence="10">The sequence shown here is derived from an EMBL/GenBank/DDBJ whole genome shotgun (WGS) entry which is preliminary data.</text>
</comment>
<comment type="similarity">
    <text evidence="3 7">Belongs to the type-II 3-dehydroquinase family.</text>
</comment>
<evidence type="ECO:0000256" key="9">
    <source>
        <dbReference type="PIRSR" id="PIRSR001399-3"/>
    </source>
</evidence>
<dbReference type="GO" id="GO:0019631">
    <property type="term" value="P:quinate catabolic process"/>
    <property type="evidence" value="ECO:0007669"/>
    <property type="project" value="TreeGrafter"/>
</dbReference>
<keyword evidence="7" id="KW-0057">Aromatic amino acid biosynthesis</keyword>
<accession>A0A4Q7MHM7</accession>
<keyword evidence="6 7" id="KW-0456">Lyase</keyword>
<dbReference type="PANTHER" id="PTHR21272">
    <property type="entry name" value="CATABOLIC 3-DEHYDROQUINASE"/>
    <property type="match status" value="1"/>
</dbReference>
<evidence type="ECO:0000256" key="8">
    <source>
        <dbReference type="PIRSR" id="PIRSR001399-1"/>
    </source>
</evidence>
<evidence type="ECO:0000256" key="5">
    <source>
        <dbReference type="ARBA" id="ARBA00012060"/>
    </source>
</evidence>
<dbReference type="Gene3D" id="3.40.50.9100">
    <property type="entry name" value="Dehydroquinase, class II"/>
    <property type="match status" value="1"/>
</dbReference>
<dbReference type="RefSeq" id="WP_130487583.1">
    <property type="nucleotide sequence ID" value="NZ_CBCSEB010000009.1"/>
</dbReference>
<dbReference type="NCBIfam" id="NF003805">
    <property type="entry name" value="PRK05395.1-2"/>
    <property type="match status" value="1"/>
</dbReference>
<evidence type="ECO:0000256" key="2">
    <source>
        <dbReference type="ARBA" id="ARBA00004902"/>
    </source>
</evidence>
<comment type="subunit">
    <text evidence="4 7">Homododecamer.</text>
</comment>
<comment type="pathway">
    <text evidence="2 7">Metabolic intermediate biosynthesis; chorismate biosynthesis; chorismate from D-erythrose 4-phosphate and phosphoenolpyruvate: step 3/7.</text>
</comment>
<evidence type="ECO:0000313" key="11">
    <source>
        <dbReference type="Proteomes" id="UP000292039"/>
    </source>
</evidence>
<dbReference type="PIRSF" id="PIRSF001399">
    <property type="entry name" value="DHquinase_II"/>
    <property type="match status" value="1"/>
</dbReference>
<dbReference type="GO" id="GO:0009073">
    <property type="term" value="P:aromatic amino acid family biosynthetic process"/>
    <property type="evidence" value="ECO:0007669"/>
    <property type="project" value="UniProtKB-KW"/>
</dbReference>
<evidence type="ECO:0000256" key="6">
    <source>
        <dbReference type="ARBA" id="ARBA00023239"/>
    </source>
</evidence>
<dbReference type="GO" id="GO:0003855">
    <property type="term" value="F:3-dehydroquinate dehydratase activity"/>
    <property type="evidence" value="ECO:0007669"/>
    <property type="project" value="UniProtKB-UniRule"/>
</dbReference>
<sequence>MNQSKPVVLVLNGPNTNLLGERDPSLYGGATLPDVERVTRAHALARGLEIDFRQSNHEGQLIDWIHAARGKVAGAIINPAALTHTSMAIPDALRILGVPLVELHFANVYRDPAKVERQRSYVRPVATGVILGFGPGGYLLAVDAVHQQLFPPVFRQEQAS</sequence>
<comment type="function">
    <text evidence="7">Catalyzes a trans-dehydration via an enolate intermediate.</text>
</comment>
<dbReference type="InterPro" id="IPR001874">
    <property type="entry name" value="DHquinase_II"/>
</dbReference>
<dbReference type="EC" id="4.2.1.10" evidence="5 7"/>
<comment type="caution">
    <text evidence="7">Lacks conserved residue(s) required for the propagation of feature annotation.</text>
</comment>
<feature type="binding site" evidence="7">
    <location>
        <position position="84"/>
    </location>
    <ligand>
        <name>substrate</name>
    </ligand>
</feature>
<gene>
    <name evidence="7" type="primary">aroQ</name>
    <name evidence="10" type="ORF">EV679_2895</name>
</gene>
<name>A0A4Q7MHM7_9BURK</name>
<evidence type="ECO:0000256" key="3">
    <source>
        <dbReference type="ARBA" id="ARBA00011037"/>
    </source>
</evidence>
<dbReference type="GO" id="GO:0009423">
    <property type="term" value="P:chorismate biosynthetic process"/>
    <property type="evidence" value="ECO:0007669"/>
    <property type="project" value="UniProtKB-UniRule"/>
</dbReference>
<dbReference type="SUPFAM" id="SSF52304">
    <property type="entry name" value="Type II 3-dehydroquinate dehydratase"/>
    <property type="match status" value="1"/>
</dbReference>
<reference evidence="10 11" key="1">
    <citation type="submission" date="2019-02" db="EMBL/GenBank/DDBJ databases">
        <title>Genomic Encyclopedia of Type Strains, Phase IV (KMG-IV): sequencing the most valuable type-strain genomes for metagenomic binning, comparative biology and taxonomic classification.</title>
        <authorList>
            <person name="Goeker M."/>
        </authorList>
    </citation>
    <scope>NUCLEOTIDE SEQUENCE [LARGE SCALE GENOMIC DNA]</scope>
    <source>
        <strain evidence="10 11">DSM 16618</strain>
    </source>
</reference>
<evidence type="ECO:0000256" key="7">
    <source>
        <dbReference type="HAMAP-Rule" id="MF_00169"/>
    </source>
</evidence>